<feature type="domain" description="Helicase ATP-binding" evidence="3">
    <location>
        <begin position="90"/>
        <end position="296"/>
    </location>
</feature>
<dbReference type="Proteomes" id="UP000266005">
    <property type="component" value="Unassembled WGS sequence"/>
</dbReference>
<keyword evidence="2" id="KW-0067">ATP-binding</keyword>
<reference evidence="6" key="1">
    <citation type="submission" date="2018-08" db="EMBL/GenBank/DDBJ databases">
        <title>Mucilaginibacter sp. MYSH2.</title>
        <authorList>
            <person name="Seo T."/>
        </authorList>
    </citation>
    <scope>NUCLEOTIDE SEQUENCE [LARGE SCALE GENOMIC DNA]</scope>
    <source>
        <strain evidence="6">KIRAN</strain>
    </source>
</reference>
<evidence type="ECO:0000313" key="5">
    <source>
        <dbReference type="EMBL" id="RIJ42671.1"/>
    </source>
</evidence>
<dbReference type="EMBL" id="QWGE01000001">
    <property type="protein sequence ID" value="RIJ42671.1"/>
    <property type="molecule type" value="Genomic_DNA"/>
</dbReference>
<dbReference type="GO" id="GO:0006289">
    <property type="term" value="P:nucleotide-excision repair"/>
    <property type="evidence" value="ECO:0007669"/>
    <property type="project" value="TreeGrafter"/>
</dbReference>
<dbReference type="InterPro" id="IPR011545">
    <property type="entry name" value="DEAD/DEAH_box_helicase_dom"/>
</dbReference>
<accession>A0A399SI29</accession>
<dbReference type="InterPro" id="IPR001650">
    <property type="entry name" value="Helicase_C-like"/>
</dbReference>
<dbReference type="Pfam" id="PF00271">
    <property type="entry name" value="Helicase_C"/>
    <property type="match status" value="1"/>
</dbReference>
<dbReference type="InterPro" id="IPR014001">
    <property type="entry name" value="Helicase_ATP-bd"/>
</dbReference>
<dbReference type="SMART" id="SM00490">
    <property type="entry name" value="HELICc"/>
    <property type="match status" value="1"/>
</dbReference>
<comment type="caution">
    <text evidence="5">The sequence shown here is derived from an EMBL/GenBank/DDBJ whole genome shotgun (WGS) entry which is preliminary data.</text>
</comment>
<dbReference type="RefSeq" id="WP_119430553.1">
    <property type="nucleotide sequence ID" value="NZ_QWGE01000001.1"/>
</dbReference>
<dbReference type="GO" id="GO:0043138">
    <property type="term" value="F:3'-5' DNA helicase activity"/>
    <property type="evidence" value="ECO:0007669"/>
    <property type="project" value="TreeGrafter"/>
</dbReference>
<dbReference type="GO" id="GO:0036297">
    <property type="term" value="P:interstrand cross-link repair"/>
    <property type="evidence" value="ECO:0007669"/>
    <property type="project" value="TreeGrafter"/>
</dbReference>
<dbReference type="PANTHER" id="PTHR47957">
    <property type="entry name" value="ATP-DEPENDENT HELICASE HRQ1"/>
    <property type="match status" value="1"/>
</dbReference>
<evidence type="ECO:0000313" key="6">
    <source>
        <dbReference type="Proteomes" id="UP000266005"/>
    </source>
</evidence>
<keyword evidence="6" id="KW-1185">Reference proteome</keyword>
<dbReference type="SMART" id="SM00487">
    <property type="entry name" value="DEXDc"/>
    <property type="match status" value="1"/>
</dbReference>
<evidence type="ECO:0000259" key="3">
    <source>
        <dbReference type="PROSITE" id="PS51192"/>
    </source>
</evidence>
<dbReference type="InterPro" id="IPR018973">
    <property type="entry name" value="MZB"/>
</dbReference>
<dbReference type="Gene3D" id="3.40.50.300">
    <property type="entry name" value="P-loop containing nucleotide triphosphate hydrolases"/>
    <property type="match status" value="2"/>
</dbReference>
<dbReference type="InterPro" id="IPR027417">
    <property type="entry name" value="P-loop_NTPase"/>
</dbReference>
<gene>
    <name evidence="5" type="ORF">D1627_02105</name>
</gene>
<organism evidence="5 6">
    <name type="scientific">Pontibacter oryzae</name>
    <dbReference type="NCBI Taxonomy" id="2304593"/>
    <lineage>
        <taxon>Bacteria</taxon>
        <taxon>Pseudomonadati</taxon>
        <taxon>Bacteroidota</taxon>
        <taxon>Cytophagia</taxon>
        <taxon>Cytophagales</taxon>
        <taxon>Hymenobacteraceae</taxon>
        <taxon>Pontibacter</taxon>
    </lineage>
</organism>
<evidence type="ECO:0000259" key="4">
    <source>
        <dbReference type="PROSITE" id="PS51194"/>
    </source>
</evidence>
<dbReference type="PROSITE" id="PS51194">
    <property type="entry name" value="HELICASE_CTER"/>
    <property type="match status" value="1"/>
</dbReference>
<sequence length="2111" mass="242688">MLSLQQAYEIRESIIAYLNATFTFQDKKVHKAFYDFLTDNNNGIFKGPFVSIKLPFVKAKEEDIATIPLEIKPSWPPYDHQVKSWHRLSTANGQNPEPAIVTTGTGSGKTEAFLYPLLDYCYQNRHRTGIKVIILYPMNALATDQAKRLAEAIYEDDRLRGVITAGLFIGEGKDAKKYPKTMGADNIIENRDSIVDAAPDILLTNFKMLDYGLMQSKYHSLWSANLKDTELLKFLVLDELHTYDGAQGTDVANLIRRLKLKLNIPKGQICPVGTSATIGSGEEAPQMLADYAARVFGEEFNSTAIITENRISIDEFYGNRDKSELDDNWPGINSLRKSQLLVDDSYEDYLKRQLKLWNLSEETNSLELGDYLKNKLIVYDLLKVCESGVKTVEEIIRALSDINLDFKGLPQLDPVGAFNPKETVLQSLLALITEAKSGNSKKKFPFLFVNTQLWVRELSGVLRSFTKEPVFTWKDDVTPNGIQALPPWFCRECGASGWLGEKHDNKNRLEQDIQDVYSKFFSNHRHIYLINTPEHEPIDGYEPTDIFRKQVNNSNFEFYDSEAEDRVKVVAVKKINDRGFNDHVCPECTSRNSLSIIGTRVATLSSIAVGQVLATDLDAQPEQKRKVLAFTNSVQDAAHQAGFIEARNYNFTFRASLQKVLNQQDKPISLTDLSEKFISYWKEKADETGHSVLDAFYYRFFPSDYIGKATPADYYEKGHYSTAFQREFDERVKWQIFSEFGYNALIGRTLEKTTSSAVAFDEPSLEKLWQLMEPWMDHNNLGMVSRDEFLRFITLLLYRTRTRGAINHPYFSKFRNGDLRLWDLNWMRDERHFLNNRFGPRVRIPRILTAERDNRGVLDSTYTRNTNWFHAYFRKCFLMAPNTPDLVNEFYAELLAKLVEAEIFDVAHANNISNYAINPDKVFALNQAYTLECSGCGHKVYTSGNQRFIDRASCINYQCNGHYIQSESTAKPNYYQLVYNRTRSPRIYAADHTGLLERKERELKENDFKNRSRFNSLNALVATSTLEMGIDIGTLNTAINNAVPPLPSNYLQRIGRAGRSSGSAFILNFAQSKAHDLYYFAEPKDIMEGEVATPGCYLEAKEILKRHFFAFCIDTWTSFSPTANEIPSKVRFLRISTSDLHAPEFFMNRILSFIKSKEQVLFERFKEEYKNEVEEEVFSELLLSLKSDAFYQFYKSIFKKLQDEYLSIAKKRKEIDLHIKKQNLGVEDPDRIEQEREKKNLWGILKSLEKRSVLEHLTNIGALPNYAFPETGVVLNAKVLGNKAIGSTKPPINKDFEIVRSSSVALKEFAPDNHFYSQGFKFKVTGVNTFDWSDQSVYHDNRFCSNCDHLEDAVTAQKGPCPKCGHESWGAASNVHKFAKLTTVKSFNSQSDATLTDNKDERDSLQFNLSTHFNFKEDSSQGAWAMKRIPFGIEFVKQVTITNTNLGRTDVVNARKLVVNEKEVPAHGFITCRHCGKSSSHYNQPEYKAHYAFCIHKEKEYEGKPDEVFQEIFFFRSISTEALKILLPVQELDSEEEILQFMAGIELGLKKYYKGNPQHISISKYKEYNNKTLKFDRYLVLYDTVPGGTGYLEKLFDRTEFSKLLKNAYEAIKDCACQHNGKDGCYRCIYSYGNQFYRNDLSRARAEKRFKRILEQNEGWEKMQYGLGSVTSAGQIEESELEERFIRSLRKRADKLGWQFEDIKENGVINYTLTIKSKGLDVSYHIRPQVDLGPSDGVAFLTRTDFIFQCTSFVRGGKTVEGEDLLGIPKFAIYLDGYQYHASRENNRFSTDVQKRKAIVDNPEYKTWTLTWYDLEQFDEDKDDSLAELLSSNPFAKTRKDLNKIVKGSSVPFISAKNSLERFLVVLENPVINPSFKKLLALYLSFYHENLYQPSFDFADLKKVLNFSQPFIGNNVFIKDAATLKDGLLTFQGVKNSPLFESRTFVSFVKGEVISRFKLQPLLHIDKEDWKWFWHYFNLMQFGDFDSADIVEVTNDDVLVEGHINIDESDEGDPLEILLEQFGEEYYAVIRYYFNQCVDEFINLDLETINSLTNDKGKVVAEAELVIGSKKIVFDPFSDEDIKVFEKAGFKVYHIKNFDLDIIENEATHLR</sequence>
<proteinExistence type="predicted"/>
<dbReference type="PROSITE" id="PS51192">
    <property type="entry name" value="HELICASE_ATP_BIND_1"/>
    <property type="match status" value="1"/>
</dbReference>
<dbReference type="Pfam" id="PF09369">
    <property type="entry name" value="MZB"/>
    <property type="match status" value="1"/>
</dbReference>
<name>A0A399SI29_9BACT</name>
<dbReference type="PANTHER" id="PTHR47957:SF3">
    <property type="entry name" value="ATP-DEPENDENT HELICASE HRQ1"/>
    <property type="match status" value="1"/>
</dbReference>
<dbReference type="GO" id="GO:0005524">
    <property type="term" value="F:ATP binding"/>
    <property type="evidence" value="ECO:0007669"/>
    <property type="project" value="UniProtKB-KW"/>
</dbReference>
<dbReference type="GO" id="GO:0003676">
    <property type="term" value="F:nucleic acid binding"/>
    <property type="evidence" value="ECO:0007669"/>
    <property type="project" value="InterPro"/>
</dbReference>
<dbReference type="SUPFAM" id="SSF52540">
    <property type="entry name" value="P-loop containing nucleoside triphosphate hydrolases"/>
    <property type="match status" value="2"/>
</dbReference>
<protein>
    <submittedName>
        <fullName evidence="5">DUF1998 domain-containing protein</fullName>
    </submittedName>
</protein>
<dbReference type="Pfam" id="PF00270">
    <property type="entry name" value="DEAD"/>
    <property type="match status" value="1"/>
</dbReference>
<feature type="domain" description="Helicase C-terminal" evidence="4">
    <location>
        <begin position="944"/>
        <end position="1104"/>
    </location>
</feature>
<keyword evidence="1" id="KW-0547">Nucleotide-binding</keyword>
<evidence type="ECO:0000256" key="2">
    <source>
        <dbReference type="ARBA" id="ARBA00022840"/>
    </source>
</evidence>
<dbReference type="OrthoDB" id="9815222at2"/>
<evidence type="ECO:0000256" key="1">
    <source>
        <dbReference type="ARBA" id="ARBA00022741"/>
    </source>
</evidence>